<feature type="coiled-coil region" evidence="1">
    <location>
        <begin position="185"/>
        <end position="212"/>
    </location>
</feature>
<comment type="caution">
    <text evidence="3">The sequence shown here is derived from an EMBL/GenBank/DDBJ whole genome shotgun (WGS) entry which is preliminary data.</text>
</comment>
<accession>A0AAD9QJE6</accession>
<evidence type="ECO:0000313" key="4">
    <source>
        <dbReference type="Proteomes" id="UP001249851"/>
    </source>
</evidence>
<reference evidence="3" key="1">
    <citation type="journal article" date="2023" name="G3 (Bethesda)">
        <title>Whole genome assembly and annotation of the endangered Caribbean coral Acropora cervicornis.</title>
        <authorList>
            <person name="Selwyn J.D."/>
            <person name="Vollmer S.V."/>
        </authorList>
    </citation>
    <scope>NUCLEOTIDE SEQUENCE</scope>
    <source>
        <strain evidence="3">K2</strain>
    </source>
</reference>
<feature type="region of interest" description="Disordered" evidence="2">
    <location>
        <begin position="124"/>
        <end position="169"/>
    </location>
</feature>
<organism evidence="3 4">
    <name type="scientific">Acropora cervicornis</name>
    <name type="common">Staghorn coral</name>
    <dbReference type="NCBI Taxonomy" id="6130"/>
    <lineage>
        <taxon>Eukaryota</taxon>
        <taxon>Metazoa</taxon>
        <taxon>Cnidaria</taxon>
        <taxon>Anthozoa</taxon>
        <taxon>Hexacorallia</taxon>
        <taxon>Scleractinia</taxon>
        <taxon>Astrocoeniina</taxon>
        <taxon>Acroporidae</taxon>
        <taxon>Acropora</taxon>
    </lineage>
</organism>
<gene>
    <name evidence="3" type="ORF">P5673_014090</name>
</gene>
<dbReference type="PANTHER" id="PTHR33309">
    <property type="entry name" value="KERATIN, ULTRA HIGH-SULFUR MATRIX PROTEIN-LIKE"/>
    <property type="match status" value="1"/>
</dbReference>
<proteinExistence type="predicted"/>
<feature type="compositionally biased region" description="Basic and acidic residues" evidence="2">
    <location>
        <begin position="124"/>
        <end position="133"/>
    </location>
</feature>
<sequence length="239" mass="27875">MDSEKQPSSAKSTMQWTDEHHIVLLQEILATEPFKYKPRTQQRSNPWNSIVDHLNDVKNPAFSVTQRAVKDKFNLLKDKFIAKKKEQDKASGIDVEVTEIDVLLEEIIDKEKYYELECKDKDEEQERKIEKSKATAAGMRQKAMGSLGESLKRNRSDSEDSVSDERHKTKKRSKCLEAIEYLQAKSEQELDLKRKQLEIDEKKQSLAERQHQDFMLLMQNMQASTMKLMVSVVKQINKK</sequence>
<evidence type="ECO:0000313" key="3">
    <source>
        <dbReference type="EMBL" id="KAK2562438.1"/>
    </source>
</evidence>
<dbReference type="PANTHER" id="PTHR33309:SF1">
    <property type="entry name" value="MYB_SANT-LIKE DNA-BINDING DOMAIN-CONTAINING PROTEIN"/>
    <property type="match status" value="1"/>
</dbReference>
<keyword evidence="1" id="KW-0175">Coiled coil</keyword>
<feature type="compositionally biased region" description="Basic and acidic residues" evidence="2">
    <location>
        <begin position="150"/>
        <end position="167"/>
    </location>
</feature>
<dbReference type="EMBL" id="JARQWQ010000028">
    <property type="protein sequence ID" value="KAK2562438.1"/>
    <property type="molecule type" value="Genomic_DNA"/>
</dbReference>
<name>A0AAD9QJE6_ACRCE</name>
<dbReference type="AlphaFoldDB" id="A0AAD9QJE6"/>
<evidence type="ECO:0000256" key="2">
    <source>
        <dbReference type="SAM" id="MobiDB-lite"/>
    </source>
</evidence>
<protein>
    <submittedName>
        <fullName evidence="3">Uncharacterized protein</fullName>
    </submittedName>
</protein>
<evidence type="ECO:0000256" key="1">
    <source>
        <dbReference type="SAM" id="Coils"/>
    </source>
</evidence>
<reference evidence="3" key="2">
    <citation type="journal article" date="2023" name="Science">
        <title>Genomic signatures of disease resistance in endangered staghorn corals.</title>
        <authorList>
            <person name="Vollmer S.V."/>
            <person name="Selwyn J.D."/>
            <person name="Despard B.A."/>
            <person name="Roesel C.L."/>
        </authorList>
    </citation>
    <scope>NUCLEOTIDE SEQUENCE</scope>
    <source>
        <strain evidence="3">K2</strain>
    </source>
</reference>
<keyword evidence="4" id="KW-1185">Reference proteome</keyword>
<dbReference type="Proteomes" id="UP001249851">
    <property type="component" value="Unassembled WGS sequence"/>
</dbReference>